<dbReference type="GO" id="GO:0004519">
    <property type="term" value="F:endonuclease activity"/>
    <property type="evidence" value="ECO:0007669"/>
    <property type="project" value="UniProtKB-KW"/>
</dbReference>
<dbReference type="CDD" id="cd10456">
    <property type="entry name" value="GIY-YIG_UPF0213"/>
    <property type="match status" value="1"/>
</dbReference>
<dbReference type="InterPro" id="IPR050190">
    <property type="entry name" value="UPF0213_domain"/>
</dbReference>
<dbReference type="Gene3D" id="3.40.1440.10">
    <property type="entry name" value="GIY-YIG endonuclease"/>
    <property type="match status" value="1"/>
</dbReference>
<dbReference type="Proteomes" id="UP000199355">
    <property type="component" value="Unassembled WGS sequence"/>
</dbReference>
<evidence type="ECO:0000313" key="3">
    <source>
        <dbReference type="EMBL" id="SDF70954.1"/>
    </source>
</evidence>
<dbReference type="Pfam" id="PF01541">
    <property type="entry name" value="GIY-YIG"/>
    <property type="match status" value="1"/>
</dbReference>
<feature type="domain" description="GIY-YIG" evidence="2">
    <location>
        <begin position="5"/>
        <end position="85"/>
    </location>
</feature>
<accession>A0A1G7NAD5</accession>
<sequence length="91" mass="10287">MPQSSLWHVYLLECADGTLYCGVTRNLRRRLDQHNGLCPGGARYTRGRRPVRLLEHRACPDQGAALRLERAVKARPRGQKRTFLQQGAGTC</sequence>
<dbReference type="PROSITE" id="PS50164">
    <property type="entry name" value="GIY_YIG"/>
    <property type="match status" value="1"/>
</dbReference>
<evidence type="ECO:0000256" key="1">
    <source>
        <dbReference type="ARBA" id="ARBA00007435"/>
    </source>
</evidence>
<name>A0A1G7NAD5_9BACT</name>
<keyword evidence="3" id="KW-0540">Nuclease</keyword>
<evidence type="ECO:0000259" key="2">
    <source>
        <dbReference type="PROSITE" id="PS50164"/>
    </source>
</evidence>
<organism evidence="3 4">
    <name type="scientific">Desulfovibrio legallii</name>
    <dbReference type="NCBI Taxonomy" id="571438"/>
    <lineage>
        <taxon>Bacteria</taxon>
        <taxon>Pseudomonadati</taxon>
        <taxon>Thermodesulfobacteriota</taxon>
        <taxon>Desulfovibrionia</taxon>
        <taxon>Desulfovibrionales</taxon>
        <taxon>Desulfovibrionaceae</taxon>
        <taxon>Desulfovibrio</taxon>
    </lineage>
</organism>
<protein>
    <submittedName>
        <fullName evidence="3">Putative endonuclease</fullName>
    </submittedName>
</protein>
<dbReference type="AlphaFoldDB" id="A0A1G7NAD5"/>
<dbReference type="PANTHER" id="PTHR34477:SF1">
    <property type="entry name" value="UPF0213 PROTEIN YHBQ"/>
    <property type="match status" value="1"/>
</dbReference>
<dbReference type="EMBL" id="FNBX01000011">
    <property type="protein sequence ID" value="SDF70954.1"/>
    <property type="molecule type" value="Genomic_DNA"/>
</dbReference>
<dbReference type="PANTHER" id="PTHR34477">
    <property type="entry name" value="UPF0213 PROTEIN YHBQ"/>
    <property type="match status" value="1"/>
</dbReference>
<keyword evidence="4" id="KW-1185">Reference proteome</keyword>
<dbReference type="STRING" id="571438.SAMN05192586_11110"/>
<gene>
    <name evidence="3" type="ORF">SAMN05192586_11110</name>
</gene>
<keyword evidence="3" id="KW-0378">Hydrolase</keyword>
<reference evidence="4" key="1">
    <citation type="submission" date="2016-10" db="EMBL/GenBank/DDBJ databases">
        <authorList>
            <person name="Varghese N."/>
            <person name="Submissions S."/>
        </authorList>
    </citation>
    <scope>NUCLEOTIDE SEQUENCE [LARGE SCALE GENOMIC DNA]</scope>
    <source>
        <strain evidence="4">KHC7</strain>
    </source>
</reference>
<dbReference type="InterPro" id="IPR000305">
    <property type="entry name" value="GIY-YIG_endonuc"/>
</dbReference>
<dbReference type="InterPro" id="IPR035901">
    <property type="entry name" value="GIY-YIG_endonuc_sf"/>
</dbReference>
<dbReference type="SUPFAM" id="SSF82771">
    <property type="entry name" value="GIY-YIG endonuclease"/>
    <property type="match status" value="1"/>
</dbReference>
<proteinExistence type="inferred from homology"/>
<keyword evidence="3" id="KW-0255">Endonuclease</keyword>
<comment type="similarity">
    <text evidence="1">Belongs to the UPF0213 family.</text>
</comment>
<evidence type="ECO:0000313" key="4">
    <source>
        <dbReference type="Proteomes" id="UP000199355"/>
    </source>
</evidence>